<dbReference type="Proteomes" id="UP001259832">
    <property type="component" value="Unassembled WGS sequence"/>
</dbReference>
<feature type="region of interest" description="Disordered" evidence="1">
    <location>
        <begin position="152"/>
        <end position="177"/>
    </location>
</feature>
<name>A0AAD9GU79_9STRA</name>
<evidence type="ECO:0000313" key="3">
    <source>
        <dbReference type="Proteomes" id="UP001259832"/>
    </source>
</evidence>
<dbReference type="EMBL" id="JASMQC010000005">
    <property type="protein sequence ID" value="KAK1944727.1"/>
    <property type="molecule type" value="Genomic_DNA"/>
</dbReference>
<feature type="region of interest" description="Disordered" evidence="1">
    <location>
        <begin position="1"/>
        <end position="26"/>
    </location>
</feature>
<evidence type="ECO:0000313" key="2">
    <source>
        <dbReference type="EMBL" id="KAK1944727.1"/>
    </source>
</evidence>
<accession>A0AAD9GU79</accession>
<evidence type="ECO:0000256" key="1">
    <source>
        <dbReference type="SAM" id="MobiDB-lite"/>
    </source>
</evidence>
<keyword evidence="3" id="KW-1185">Reference proteome</keyword>
<gene>
    <name evidence="2" type="ORF">P3T76_003260</name>
</gene>
<dbReference type="AlphaFoldDB" id="A0AAD9GU79"/>
<organism evidence="2 3">
    <name type="scientific">Phytophthora citrophthora</name>
    <dbReference type="NCBI Taxonomy" id="4793"/>
    <lineage>
        <taxon>Eukaryota</taxon>
        <taxon>Sar</taxon>
        <taxon>Stramenopiles</taxon>
        <taxon>Oomycota</taxon>
        <taxon>Peronosporomycetes</taxon>
        <taxon>Peronosporales</taxon>
        <taxon>Peronosporaceae</taxon>
        <taxon>Phytophthora</taxon>
    </lineage>
</organism>
<protein>
    <submittedName>
        <fullName evidence="2">Uncharacterized protein</fullName>
    </submittedName>
</protein>
<sequence>MSEEETPIRIPERKKSRMQKDMPYASSTLSSEKLRVLVQLDESYSISGWAGHKWETIETQMNKSFAGLAVKRKRLISICSQVRKKQEIQELVRFKEQYGECQTTISHLQEEVHHERENAKQAIQDKEILNAMSEQWRVKSEKLAEELQLSKKETAEAEKRAKKQSKQDAKTKEGLEAQVKSWKCKCEITNALLKKEKETSEFLREAVHQD</sequence>
<proteinExistence type="predicted"/>
<reference evidence="2" key="1">
    <citation type="submission" date="2023-08" db="EMBL/GenBank/DDBJ databases">
        <title>Reference Genome Resource for the Citrus Pathogen Phytophthora citrophthora.</title>
        <authorList>
            <person name="Moller H."/>
            <person name="Coetzee B."/>
            <person name="Rose L.J."/>
            <person name="Van Niekerk J.M."/>
        </authorList>
    </citation>
    <scope>NUCLEOTIDE SEQUENCE</scope>
    <source>
        <strain evidence="2">STE-U-9442</strain>
    </source>
</reference>
<comment type="caution">
    <text evidence="2">The sequence shown here is derived from an EMBL/GenBank/DDBJ whole genome shotgun (WGS) entry which is preliminary data.</text>
</comment>
<feature type="compositionally biased region" description="Basic and acidic residues" evidence="1">
    <location>
        <begin position="1"/>
        <end position="13"/>
    </location>
</feature>
<feature type="compositionally biased region" description="Basic and acidic residues" evidence="1">
    <location>
        <begin position="152"/>
        <end position="175"/>
    </location>
</feature>